<evidence type="ECO:0000256" key="4">
    <source>
        <dbReference type="ARBA" id="ARBA00022475"/>
    </source>
</evidence>
<sequence length="408" mass="46396">MNRTYLFIALSSVALSVILIIQVNWIFQAANIKEELFNEKANIVLSKTTEAISADQETCQKIGACVSPDGISKLEENVAHKIDSLFTHYMNFYNFHIDYSFIIAKPTTYSANASTNYVYNKHLERLANQQRFELKLSFSDKKQFIIAEMGSMFITSVILILVVLIMFWQTTLSLLKEKKISEHTTDFMNNMTHELKTPLTNIALAGKMILKNIALKKEDKLRHYSEIILEENEKLRLQVEQVLGMTGLERGEIPLQKTRLNVHELISGSLKCIRLQIEHKKGNLALHLDAQNPIITADKTHLTNALHNLIDNAIKYSKKTTEISIQTINKGQFLSIIITDKGIGIEKEYQKKIFDTFFRIPTGDVHNVKGFGLGLAYLKKIIELHQGSIELQSEKGKGARFTITLPNN</sequence>
<evidence type="ECO:0000313" key="14">
    <source>
        <dbReference type="EMBL" id="BDS15476.1"/>
    </source>
</evidence>
<feature type="transmembrane region" description="Helical" evidence="12">
    <location>
        <begin position="144"/>
        <end position="168"/>
    </location>
</feature>
<dbReference type="AlphaFoldDB" id="A0A916DXW9"/>
<evidence type="ECO:0000256" key="11">
    <source>
        <dbReference type="ARBA" id="ARBA00023136"/>
    </source>
</evidence>
<keyword evidence="8 14" id="KW-0418">Kinase</keyword>
<dbReference type="PROSITE" id="PS50109">
    <property type="entry name" value="HIS_KIN"/>
    <property type="match status" value="1"/>
</dbReference>
<evidence type="ECO:0000256" key="3">
    <source>
        <dbReference type="ARBA" id="ARBA00012438"/>
    </source>
</evidence>
<dbReference type="CDD" id="cd00075">
    <property type="entry name" value="HATPase"/>
    <property type="match status" value="1"/>
</dbReference>
<comment type="catalytic activity">
    <reaction evidence="1">
        <text>ATP + protein L-histidine = ADP + protein N-phospho-L-histidine.</text>
        <dbReference type="EC" id="2.7.13.3"/>
    </reaction>
</comment>
<dbReference type="CDD" id="cd00082">
    <property type="entry name" value="HisKA"/>
    <property type="match status" value="1"/>
</dbReference>
<dbReference type="PANTHER" id="PTHR42878">
    <property type="entry name" value="TWO-COMPONENT HISTIDINE KINASE"/>
    <property type="match status" value="1"/>
</dbReference>
<dbReference type="Proteomes" id="UP001060919">
    <property type="component" value="Chromosome"/>
</dbReference>
<dbReference type="Pfam" id="PF00512">
    <property type="entry name" value="HisKA"/>
    <property type="match status" value="1"/>
</dbReference>
<proteinExistence type="predicted"/>
<dbReference type="EC" id="2.7.13.3" evidence="3"/>
<dbReference type="SUPFAM" id="SSF55874">
    <property type="entry name" value="ATPase domain of HSP90 chaperone/DNA topoisomerase II/histidine kinase"/>
    <property type="match status" value="1"/>
</dbReference>
<dbReference type="GO" id="GO:0030295">
    <property type="term" value="F:protein kinase activator activity"/>
    <property type="evidence" value="ECO:0007669"/>
    <property type="project" value="TreeGrafter"/>
</dbReference>
<dbReference type="SMART" id="SM00388">
    <property type="entry name" value="HisKA"/>
    <property type="match status" value="1"/>
</dbReference>
<organism evidence="14 15">
    <name type="scientific">Aureispira anguillae</name>
    <dbReference type="NCBI Taxonomy" id="2864201"/>
    <lineage>
        <taxon>Bacteria</taxon>
        <taxon>Pseudomonadati</taxon>
        <taxon>Bacteroidota</taxon>
        <taxon>Saprospiria</taxon>
        <taxon>Saprospirales</taxon>
        <taxon>Saprospiraceae</taxon>
        <taxon>Aureispira</taxon>
    </lineage>
</organism>
<dbReference type="SUPFAM" id="SSF47384">
    <property type="entry name" value="Homodimeric domain of signal transducing histidine kinase"/>
    <property type="match status" value="1"/>
</dbReference>
<keyword evidence="15" id="KW-1185">Reference proteome</keyword>
<dbReference type="InterPro" id="IPR005467">
    <property type="entry name" value="His_kinase_dom"/>
</dbReference>
<keyword evidence="12" id="KW-0812">Transmembrane</keyword>
<dbReference type="SMART" id="SM00387">
    <property type="entry name" value="HATPase_c"/>
    <property type="match status" value="1"/>
</dbReference>
<dbReference type="Gene3D" id="1.10.287.130">
    <property type="match status" value="1"/>
</dbReference>
<dbReference type="InterPro" id="IPR004358">
    <property type="entry name" value="Sig_transdc_His_kin-like_C"/>
</dbReference>
<dbReference type="EMBL" id="AP026867">
    <property type="protein sequence ID" value="BDS15476.1"/>
    <property type="molecule type" value="Genomic_DNA"/>
</dbReference>
<evidence type="ECO:0000256" key="10">
    <source>
        <dbReference type="ARBA" id="ARBA00023012"/>
    </source>
</evidence>
<dbReference type="Pfam" id="PF02518">
    <property type="entry name" value="HATPase_c"/>
    <property type="match status" value="1"/>
</dbReference>
<dbReference type="InterPro" id="IPR036097">
    <property type="entry name" value="HisK_dim/P_sf"/>
</dbReference>
<dbReference type="PANTHER" id="PTHR42878:SF13">
    <property type="entry name" value="HISTIDINE KINASE"/>
    <property type="match status" value="1"/>
</dbReference>
<keyword evidence="5" id="KW-0597">Phosphoprotein</keyword>
<evidence type="ECO:0000256" key="1">
    <source>
        <dbReference type="ARBA" id="ARBA00000085"/>
    </source>
</evidence>
<dbReference type="RefSeq" id="WP_264790628.1">
    <property type="nucleotide sequence ID" value="NZ_AP026867.1"/>
</dbReference>
<comment type="subcellular location">
    <subcellularLocation>
        <location evidence="2">Cell membrane</location>
    </subcellularLocation>
</comment>
<evidence type="ECO:0000256" key="7">
    <source>
        <dbReference type="ARBA" id="ARBA00022741"/>
    </source>
</evidence>
<dbReference type="FunFam" id="3.30.565.10:FF:000023">
    <property type="entry name" value="PAS domain-containing sensor histidine kinase"/>
    <property type="match status" value="1"/>
</dbReference>
<feature type="transmembrane region" description="Helical" evidence="12">
    <location>
        <begin position="6"/>
        <end position="27"/>
    </location>
</feature>
<keyword evidence="9" id="KW-0067">ATP-binding</keyword>
<evidence type="ECO:0000259" key="13">
    <source>
        <dbReference type="PROSITE" id="PS50109"/>
    </source>
</evidence>
<evidence type="ECO:0000256" key="2">
    <source>
        <dbReference type="ARBA" id="ARBA00004236"/>
    </source>
</evidence>
<evidence type="ECO:0000256" key="12">
    <source>
        <dbReference type="SAM" id="Phobius"/>
    </source>
</evidence>
<gene>
    <name evidence="14" type="ORF">AsAng_0062600</name>
</gene>
<keyword evidence="4" id="KW-1003">Cell membrane</keyword>
<keyword evidence="11 12" id="KW-0472">Membrane</keyword>
<dbReference type="KEGG" id="aup:AsAng_0062600"/>
<dbReference type="GO" id="GO:0000156">
    <property type="term" value="F:phosphorelay response regulator activity"/>
    <property type="evidence" value="ECO:0007669"/>
    <property type="project" value="TreeGrafter"/>
</dbReference>
<dbReference type="Gene3D" id="3.30.565.10">
    <property type="entry name" value="Histidine kinase-like ATPase, C-terminal domain"/>
    <property type="match status" value="1"/>
</dbReference>
<keyword evidence="12" id="KW-1133">Transmembrane helix</keyword>
<dbReference type="PRINTS" id="PR00344">
    <property type="entry name" value="BCTRLSENSOR"/>
</dbReference>
<dbReference type="InterPro" id="IPR050351">
    <property type="entry name" value="BphY/WalK/GraS-like"/>
</dbReference>
<dbReference type="GO" id="GO:0000155">
    <property type="term" value="F:phosphorelay sensor kinase activity"/>
    <property type="evidence" value="ECO:0007669"/>
    <property type="project" value="InterPro"/>
</dbReference>
<keyword evidence="7" id="KW-0547">Nucleotide-binding</keyword>
<protein>
    <recommendedName>
        <fullName evidence="3">histidine kinase</fullName>
        <ecNumber evidence="3">2.7.13.3</ecNumber>
    </recommendedName>
</protein>
<dbReference type="GO" id="GO:0005886">
    <property type="term" value="C:plasma membrane"/>
    <property type="evidence" value="ECO:0007669"/>
    <property type="project" value="UniProtKB-SubCell"/>
</dbReference>
<name>A0A916DXW9_9BACT</name>
<evidence type="ECO:0000256" key="8">
    <source>
        <dbReference type="ARBA" id="ARBA00022777"/>
    </source>
</evidence>
<accession>A0A916DXW9</accession>
<reference evidence="14" key="1">
    <citation type="submission" date="2022-09" db="EMBL/GenBank/DDBJ databases">
        <title>Aureispira anguillicida sp. nov., isolated from Leptocephalus of Japanese eel Anguilla japonica.</title>
        <authorList>
            <person name="Yuasa K."/>
            <person name="Mekata T."/>
            <person name="Ikunari K."/>
        </authorList>
    </citation>
    <scope>NUCLEOTIDE SEQUENCE</scope>
    <source>
        <strain evidence="14">EL160426</strain>
    </source>
</reference>
<dbReference type="InterPro" id="IPR003661">
    <property type="entry name" value="HisK_dim/P_dom"/>
</dbReference>
<dbReference type="GO" id="GO:0007234">
    <property type="term" value="P:osmosensory signaling via phosphorelay pathway"/>
    <property type="evidence" value="ECO:0007669"/>
    <property type="project" value="TreeGrafter"/>
</dbReference>
<dbReference type="InterPro" id="IPR036890">
    <property type="entry name" value="HATPase_C_sf"/>
</dbReference>
<evidence type="ECO:0000313" key="15">
    <source>
        <dbReference type="Proteomes" id="UP001060919"/>
    </source>
</evidence>
<evidence type="ECO:0000256" key="9">
    <source>
        <dbReference type="ARBA" id="ARBA00022840"/>
    </source>
</evidence>
<dbReference type="GO" id="GO:0005524">
    <property type="term" value="F:ATP binding"/>
    <property type="evidence" value="ECO:0007669"/>
    <property type="project" value="UniProtKB-KW"/>
</dbReference>
<feature type="domain" description="Histidine kinase" evidence="13">
    <location>
        <begin position="190"/>
        <end position="408"/>
    </location>
</feature>
<evidence type="ECO:0000256" key="5">
    <source>
        <dbReference type="ARBA" id="ARBA00022553"/>
    </source>
</evidence>
<evidence type="ECO:0000256" key="6">
    <source>
        <dbReference type="ARBA" id="ARBA00022679"/>
    </source>
</evidence>
<keyword evidence="10" id="KW-0902">Two-component regulatory system</keyword>
<dbReference type="InterPro" id="IPR003594">
    <property type="entry name" value="HATPase_dom"/>
</dbReference>
<keyword evidence="6" id="KW-0808">Transferase</keyword>